<dbReference type="AlphaFoldDB" id="A0A7R7VML7"/>
<dbReference type="Proteomes" id="UP000637239">
    <property type="component" value="Chromosome 3"/>
</dbReference>
<reference evidence="1" key="1">
    <citation type="submission" date="2021-01" db="EMBL/GenBank/DDBJ databases">
        <authorList>
            <consortium name="Aspergillus chevalieri M1 genome sequencing consortium"/>
            <person name="Kazuki M."/>
            <person name="Futagami T."/>
        </authorList>
    </citation>
    <scope>NUCLEOTIDE SEQUENCE</scope>
    <source>
        <strain evidence="1">M1</strain>
    </source>
</reference>
<organism evidence="1 2">
    <name type="scientific">Aspergillus chevalieri</name>
    <name type="common">Eurotium chevalieri</name>
    <dbReference type="NCBI Taxonomy" id="182096"/>
    <lineage>
        <taxon>Eukaryota</taxon>
        <taxon>Fungi</taxon>
        <taxon>Dikarya</taxon>
        <taxon>Ascomycota</taxon>
        <taxon>Pezizomycotina</taxon>
        <taxon>Eurotiomycetes</taxon>
        <taxon>Eurotiomycetidae</taxon>
        <taxon>Eurotiales</taxon>
        <taxon>Aspergillaceae</taxon>
        <taxon>Aspergillus</taxon>
        <taxon>Aspergillus subgen. Aspergillus</taxon>
    </lineage>
</organism>
<dbReference type="KEGG" id="ache:ACHE_31249A"/>
<reference evidence="1" key="2">
    <citation type="submission" date="2021-02" db="EMBL/GenBank/DDBJ databases">
        <title>Aspergillus chevalieri M1 genome sequence.</title>
        <authorList>
            <person name="Kadooka C."/>
            <person name="Mori K."/>
            <person name="Futagami T."/>
        </authorList>
    </citation>
    <scope>NUCLEOTIDE SEQUENCE</scope>
    <source>
        <strain evidence="1">M1</strain>
    </source>
</reference>
<sequence>MPKNCVLEFHIIQISLTGMRPGQALLDHITVSRATLHIDMVEAAIDGLQKHHFFVRILIFSNPQGGNVGHHIQTLRDAPQQERLAKQFFRLYGPSGKHNIAAAPVCTEPVSMELENAACKLGCEM</sequence>
<evidence type="ECO:0000313" key="2">
    <source>
        <dbReference type="Proteomes" id="UP000637239"/>
    </source>
</evidence>
<name>A0A7R7VML7_ASPCH</name>
<dbReference type="RefSeq" id="XP_043135784.1">
    <property type="nucleotide sequence ID" value="XM_043277957.1"/>
</dbReference>
<dbReference type="EMBL" id="AP024418">
    <property type="protein sequence ID" value="BCR87262.1"/>
    <property type="molecule type" value="Genomic_DNA"/>
</dbReference>
<protein>
    <submittedName>
        <fullName evidence="1">Uncharacterized protein</fullName>
    </submittedName>
</protein>
<evidence type="ECO:0000313" key="1">
    <source>
        <dbReference type="EMBL" id="BCR87262.1"/>
    </source>
</evidence>
<proteinExistence type="predicted"/>
<gene>
    <name evidence="1" type="ORF">ACHE_31249A</name>
</gene>
<accession>A0A7R7VML7</accession>
<keyword evidence="2" id="KW-1185">Reference proteome</keyword>
<dbReference type="GeneID" id="66981621"/>